<keyword evidence="5" id="KW-1185">Reference proteome</keyword>
<gene>
    <name evidence="4" type="ORF">BO94DRAFT_515973</name>
</gene>
<dbReference type="EMBL" id="MSFK01000013">
    <property type="protein sequence ID" value="PWY87800.1"/>
    <property type="molecule type" value="Genomic_DNA"/>
</dbReference>
<dbReference type="SUPFAM" id="SSF51735">
    <property type="entry name" value="NAD(P)-binding Rossmann-fold domains"/>
    <property type="match status" value="1"/>
</dbReference>
<dbReference type="GO" id="GO:0004806">
    <property type="term" value="F:triacylglycerol lipase activity"/>
    <property type="evidence" value="ECO:0007669"/>
    <property type="project" value="TreeGrafter"/>
</dbReference>
<evidence type="ECO:0000256" key="2">
    <source>
        <dbReference type="ARBA" id="ARBA00023002"/>
    </source>
</evidence>
<dbReference type="PRINTS" id="PR00080">
    <property type="entry name" value="SDRFAMILY"/>
</dbReference>
<dbReference type="CDD" id="cd05374">
    <property type="entry name" value="17beta-HSD-like_SDR_c"/>
    <property type="match status" value="1"/>
</dbReference>
<comment type="caution">
    <text evidence="4">The sequence shown here is derived from an EMBL/GenBank/DDBJ whole genome shotgun (WGS) entry which is preliminary data.</text>
</comment>
<evidence type="ECO:0000256" key="3">
    <source>
        <dbReference type="RuleBase" id="RU000363"/>
    </source>
</evidence>
<evidence type="ECO:0000313" key="5">
    <source>
        <dbReference type="Proteomes" id="UP000246702"/>
    </source>
</evidence>
<dbReference type="PANTHER" id="PTHR44169">
    <property type="entry name" value="NADPH-DEPENDENT 1-ACYLDIHYDROXYACETONE PHOSPHATE REDUCTASE"/>
    <property type="match status" value="1"/>
</dbReference>
<dbReference type="AlphaFoldDB" id="A0A317WU83"/>
<organism evidence="4 5">
    <name type="scientific">Aspergillus sclerotioniger CBS 115572</name>
    <dbReference type="NCBI Taxonomy" id="1450535"/>
    <lineage>
        <taxon>Eukaryota</taxon>
        <taxon>Fungi</taxon>
        <taxon>Dikarya</taxon>
        <taxon>Ascomycota</taxon>
        <taxon>Pezizomycotina</taxon>
        <taxon>Eurotiomycetes</taxon>
        <taxon>Eurotiomycetidae</taxon>
        <taxon>Eurotiales</taxon>
        <taxon>Aspergillaceae</taxon>
        <taxon>Aspergillus</taxon>
        <taxon>Aspergillus subgen. Circumdati</taxon>
    </lineage>
</organism>
<name>A0A317WU83_9EURO</name>
<dbReference type="PRINTS" id="PR00081">
    <property type="entry name" value="GDHRDH"/>
</dbReference>
<dbReference type="GO" id="GO:0005811">
    <property type="term" value="C:lipid droplet"/>
    <property type="evidence" value="ECO:0007669"/>
    <property type="project" value="TreeGrafter"/>
</dbReference>
<dbReference type="STRING" id="1450535.A0A317WU83"/>
<proteinExistence type="inferred from homology"/>
<dbReference type="InterPro" id="IPR036291">
    <property type="entry name" value="NAD(P)-bd_dom_sf"/>
</dbReference>
<dbReference type="InterPro" id="IPR002347">
    <property type="entry name" value="SDR_fam"/>
</dbReference>
<accession>A0A317WU83</accession>
<dbReference type="Proteomes" id="UP000246702">
    <property type="component" value="Unassembled WGS sequence"/>
</dbReference>
<reference evidence="4 5" key="1">
    <citation type="submission" date="2016-12" db="EMBL/GenBank/DDBJ databases">
        <title>The genomes of Aspergillus section Nigri reveals drivers in fungal speciation.</title>
        <authorList>
            <consortium name="DOE Joint Genome Institute"/>
            <person name="Vesth T.C."/>
            <person name="Nybo J."/>
            <person name="Theobald S."/>
            <person name="Brandl J."/>
            <person name="Frisvad J.C."/>
            <person name="Nielsen K.F."/>
            <person name="Lyhne E.K."/>
            <person name="Kogle M.E."/>
            <person name="Kuo A."/>
            <person name="Riley R."/>
            <person name="Clum A."/>
            <person name="Nolan M."/>
            <person name="Lipzen A."/>
            <person name="Salamov A."/>
            <person name="Henrissat B."/>
            <person name="Wiebenga A."/>
            <person name="De Vries R.P."/>
            <person name="Grigoriev I.V."/>
            <person name="Mortensen U.H."/>
            <person name="Andersen M.R."/>
            <person name="Baker S.E."/>
        </authorList>
    </citation>
    <scope>NUCLEOTIDE SEQUENCE [LARGE SCALE GENOMIC DNA]</scope>
    <source>
        <strain evidence="4 5">CBS 115572</strain>
    </source>
</reference>
<dbReference type="GO" id="GO:0000140">
    <property type="term" value="F:acylglycerone-phosphate reductase (NADP+) activity"/>
    <property type="evidence" value="ECO:0007669"/>
    <property type="project" value="TreeGrafter"/>
</dbReference>
<dbReference type="OrthoDB" id="2102561at2759"/>
<keyword evidence="2" id="KW-0560">Oxidoreductase</keyword>
<dbReference type="Gene3D" id="3.40.50.720">
    <property type="entry name" value="NAD(P)-binding Rossmann-like Domain"/>
    <property type="match status" value="1"/>
</dbReference>
<dbReference type="GO" id="GO:0019433">
    <property type="term" value="P:triglyceride catabolic process"/>
    <property type="evidence" value="ECO:0007669"/>
    <property type="project" value="TreeGrafter"/>
</dbReference>
<dbReference type="PANTHER" id="PTHR44169:SF6">
    <property type="entry name" value="NADPH-DEPENDENT 1-ACYLDIHYDROXYACETONE PHOSPHATE REDUCTASE"/>
    <property type="match status" value="1"/>
</dbReference>
<dbReference type="GO" id="GO:0006654">
    <property type="term" value="P:phosphatidic acid biosynthetic process"/>
    <property type="evidence" value="ECO:0007669"/>
    <property type="project" value="TreeGrafter"/>
</dbReference>
<dbReference type="GO" id="GO:0005783">
    <property type="term" value="C:endoplasmic reticulum"/>
    <property type="evidence" value="ECO:0007669"/>
    <property type="project" value="TreeGrafter"/>
</dbReference>
<evidence type="ECO:0000313" key="4">
    <source>
        <dbReference type="EMBL" id="PWY87800.1"/>
    </source>
</evidence>
<dbReference type="GeneID" id="37112087"/>
<sequence>MSSNKTALITGCTEGGIGAALALAFLERGFHVFATARNPIKAESMKRDNLEILPLDVTSPDSIADCVKSVRSITGGRLDVLVNNAGVMLVAPMLDVSIPEAKEVYDVNVWGTLAVTQGFVPLLVETSGMVVNITSIAATLYVAWQGTYHSSKAAQLSMSEVLRIELEPLGVRVHSVLLGEVESNIYSNGPALEIPASSYYQQVRESIFDGAAGKFIIKTESAEVCARHVVSDVLNGQSGQIWRGGLAGIVKWANRLLPGWLFERYLNAHRGIYSFHPHRKAL</sequence>
<dbReference type="Pfam" id="PF00106">
    <property type="entry name" value="adh_short"/>
    <property type="match status" value="1"/>
</dbReference>
<comment type="similarity">
    <text evidence="1 3">Belongs to the short-chain dehydrogenases/reductases (SDR) family.</text>
</comment>
<dbReference type="RefSeq" id="XP_025467583.1">
    <property type="nucleotide sequence ID" value="XM_025609944.1"/>
</dbReference>
<protein>
    <submittedName>
        <fullName evidence="4">NAD(P)-binding protein</fullName>
    </submittedName>
</protein>
<evidence type="ECO:0000256" key="1">
    <source>
        <dbReference type="ARBA" id="ARBA00006484"/>
    </source>
</evidence>